<evidence type="ECO:0000256" key="1">
    <source>
        <dbReference type="ARBA" id="ARBA00023015"/>
    </source>
</evidence>
<feature type="domain" description="HTH crp-type" evidence="4">
    <location>
        <begin position="146"/>
        <end position="212"/>
    </location>
</feature>
<dbReference type="InterPro" id="IPR050397">
    <property type="entry name" value="Env_Response_Regulators"/>
</dbReference>
<dbReference type="SUPFAM" id="SSF46785">
    <property type="entry name" value="Winged helix' DNA-binding domain"/>
    <property type="match status" value="1"/>
</dbReference>
<dbReference type="InterPro" id="IPR000595">
    <property type="entry name" value="cNMP-bd_dom"/>
</dbReference>
<dbReference type="InterPro" id="IPR036388">
    <property type="entry name" value="WH-like_DNA-bd_sf"/>
</dbReference>
<dbReference type="CDD" id="cd00092">
    <property type="entry name" value="HTH_CRP"/>
    <property type="match status" value="1"/>
</dbReference>
<keyword evidence="6" id="KW-1185">Reference proteome</keyword>
<keyword evidence="3" id="KW-0804">Transcription</keyword>
<dbReference type="SMART" id="SM00419">
    <property type="entry name" value="HTH_CRP"/>
    <property type="match status" value="1"/>
</dbReference>
<dbReference type="PROSITE" id="PS51063">
    <property type="entry name" value="HTH_CRP_2"/>
    <property type="match status" value="1"/>
</dbReference>
<dbReference type="PRINTS" id="PR00034">
    <property type="entry name" value="HTHCRP"/>
</dbReference>
<dbReference type="Gene3D" id="2.60.120.10">
    <property type="entry name" value="Jelly Rolls"/>
    <property type="match status" value="1"/>
</dbReference>
<dbReference type="GO" id="GO:0005829">
    <property type="term" value="C:cytosol"/>
    <property type="evidence" value="ECO:0007669"/>
    <property type="project" value="TreeGrafter"/>
</dbReference>
<dbReference type="Proteomes" id="UP000199652">
    <property type="component" value="Unassembled WGS sequence"/>
</dbReference>
<sequence length="221" mass="24891">MGQLCEDFPIWDELTEGEQSVLTSAAVHRLVPGGTLIHDGGEECLGLLVVSAGWLRAFIMSEEGREITLYRLGPGEICLFTGSCMLKEMQFDIAIEAGEDSAYWVIPAPVYKDLMEHSTTLALYTNRLMAERFSEVMWLMEQVLFRRFDVRLATFLLSEYQRSGTARLPLTHDQIARHLGTAREVVTRMLKNFQQEGWVKLSRGSVDIIDGEGLRSLCATP</sequence>
<evidence type="ECO:0000256" key="2">
    <source>
        <dbReference type="ARBA" id="ARBA00023125"/>
    </source>
</evidence>
<dbReference type="PANTHER" id="PTHR24567:SF74">
    <property type="entry name" value="HTH-TYPE TRANSCRIPTIONAL REGULATOR ARCR"/>
    <property type="match status" value="1"/>
</dbReference>
<keyword evidence="1" id="KW-0805">Transcription regulation</keyword>
<dbReference type="InterPro" id="IPR012318">
    <property type="entry name" value="HTH_CRP"/>
</dbReference>
<evidence type="ECO:0000256" key="3">
    <source>
        <dbReference type="ARBA" id="ARBA00023163"/>
    </source>
</evidence>
<reference evidence="6" key="1">
    <citation type="submission" date="2016-10" db="EMBL/GenBank/DDBJ databases">
        <authorList>
            <person name="Varghese N."/>
            <person name="Submissions S."/>
        </authorList>
    </citation>
    <scope>NUCLEOTIDE SEQUENCE [LARGE SCALE GENOMIC DNA]</scope>
    <source>
        <strain evidence="6">VPI 5359</strain>
    </source>
</reference>
<dbReference type="Gene3D" id="1.10.10.10">
    <property type="entry name" value="Winged helix-like DNA-binding domain superfamily/Winged helix DNA-binding domain"/>
    <property type="match status" value="1"/>
</dbReference>
<evidence type="ECO:0000313" key="6">
    <source>
        <dbReference type="Proteomes" id="UP000199652"/>
    </source>
</evidence>
<dbReference type="OrthoDB" id="9776746at2"/>
<dbReference type="EMBL" id="FNOU01000025">
    <property type="protein sequence ID" value="SDY31615.1"/>
    <property type="molecule type" value="Genomic_DNA"/>
</dbReference>
<dbReference type="RefSeq" id="WP_090246783.1">
    <property type="nucleotide sequence ID" value="NZ_FNOU01000025.1"/>
</dbReference>
<dbReference type="Pfam" id="PF00027">
    <property type="entry name" value="cNMP_binding"/>
    <property type="match status" value="1"/>
</dbReference>
<protein>
    <submittedName>
        <fullName evidence="5">CRP/FNR family transcriptional regulator, anaerobic regulatory protein</fullName>
    </submittedName>
</protein>
<evidence type="ECO:0000259" key="4">
    <source>
        <dbReference type="PROSITE" id="PS51063"/>
    </source>
</evidence>
<organism evidence="5 6">
    <name type="scientific">Eubacterium barkeri</name>
    <name type="common">Clostridium barkeri</name>
    <dbReference type="NCBI Taxonomy" id="1528"/>
    <lineage>
        <taxon>Bacteria</taxon>
        <taxon>Bacillati</taxon>
        <taxon>Bacillota</taxon>
        <taxon>Clostridia</taxon>
        <taxon>Eubacteriales</taxon>
        <taxon>Eubacteriaceae</taxon>
        <taxon>Eubacterium</taxon>
    </lineage>
</organism>
<dbReference type="SUPFAM" id="SSF51206">
    <property type="entry name" value="cAMP-binding domain-like"/>
    <property type="match status" value="1"/>
</dbReference>
<name>A0A1H3IWA3_EUBBA</name>
<dbReference type="AlphaFoldDB" id="A0A1H3IWA3"/>
<accession>A0A1H3IWA3</accession>
<dbReference type="STRING" id="1528.SAMN04488579_12512"/>
<keyword evidence="2" id="KW-0238">DNA-binding</keyword>
<dbReference type="Pfam" id="PF13545">
    <property type="entry name" value="HTH_Crp_2"/>
    <property type="match status" value="1"/>
</dbReference>
<gene>
    <name evidence="5" type="ORF">SAMN04488579_12512</name>
</gene>
<dbReference type="CDD" id="cd00038">
    <property type="entry name" value="CAP_ED"/>
    <property type="match status" value="1"/>
</dbReference>
<dbReference type="GO" id="GO:0003700">
    <property type="term" value="F:DNA-binding transcription factor activity"/>
    <property type="evidence" value="ECO:0007669"/>
    <property type="project" value="TreeGrafter"/>
</dbReference>
<evidence type="ECO:0000313" key="5">
    <source>
        <dbReference type="EMBL" id="SDY31615.1"/>
    </source>
</evidence>
<dbReference type="InterPro" id="IPR014710">
    <property type="entry name" value="RmlC-like_jellyroll"/>
</dbReference>
<dbReference type="PANTHER" id="PTHR24567">
    <property type="entry name" value="CRP FAMILY TRANSCRIPTIONAL REGULATORY PROTEIN"/>
    <property type="match status" value="1"/>
</dbReference>
<dbReference type="GO" id="GO:0003677">
    <property type="term" value="F:DNA binding"/>
    <property type="evidence" value="ECO:0007669"/>
    <property type="project" value="UniProtKB-KW"/>
</dbReference>
<dbReference type="InterPro" id="IPR018490">
    <property type="entry name" value="cNMP-bd_dom_sf"/>
</dbReference>
<dbReference type="InterPro" id="IPR036390">
    <property type="entry name" value="WH_DNA-bd_sf"/>
</dbReference>
<proteinExistence type="predicted"/>